<dbReference type="InterPro" id="IPR006175">
    <property type="entry name" value="YjgF/YER057c/UK114"/>
</dbReference>
<feature type="transmembrane region" description="Helical" evidence="16">
    <location>
        <begin position="1629"/>
        <end position="1648"/>
    </location>
</feature>
<dbReference type="EMBL" id="KV878126">
    <property type="protein sequence ID" value="OJI98074.1"/>
    <property type="molecule type" value="Genomic_DNA"/>
</dbReference>
<evidence type="ECO:0000256" key="5">
    <source>
        <dbReference type="ARBA" id="ARBA00018426"/>
    </source>
</evidence>
<proteinExistence type="inferred from homology"/>
<keyword evidence="10 16" id="KW-1133">Transmembrane helix</keyword>
<keyword evidence="6" id="KW-0808">Transferase</keyword>
<evidence type="ECO:0000256" key="4">
    <source>
        <dbReference type="ARBA" id="ARBA00012132"/>
    </source>
</evidence>
<name>A0A1L9P9F2_ASPVE</name>
<evidence type="ECO:0000256" key="16">
    <source>
        <dbReference type="SAM" id="Phobius"/>
    </source>
</evidence>
<feature type="region of interest" description="Disordered" evidence="15">
    <location>
        <begin position="853"/>
        <end position="934"/>
    </location>
</feature>
<evidence type="ECO:0000259" key="17">
    <source>
        <dbReference type="Pfam" id="PF01902"/>
    </source>
</evidence>
<keyword evidence="7 16" id="KW-0812">Transmembrane</keyword>
<dbReference type="Gene3D" id="3.90.1490.10">
    <property type="entry name" value="putative n-type atp pyrophosphatase, domain 2"/>
    <property type="match status" value="1"/>
</dbReference>
<feature type="compositionally biased region" description="Low complexity" evidence="15">
    <location>
        <begin position="119"/>
        <end position="135"/>
    </location>
</feature>
<protein>
    <recommendedName>
        <fullName evidence="5">Diphthine--ammonia ligase</fullName>
        <ecNumber evidence="4">2.7.1.108</ecNumber>
        <ecNumber evidence="3">6.3.1.14</ecNumber>
    </recommendedName>
    <alternativeName>
        <fullName evidence="12">Diphthamide synthase</fullName>
    </alternativeName>
    <alternativeName>
        <fullName evidence="13">Diphthamide synthetase</fullName>
    </alternativeName>
</protein>
<evidence type="ECO:0000256" key="9">
    <source>
        <dbReference type="ARBA" id="ARBA00022824"/>
    </source>
</evidence>
<evidence type="ECO:0000313" key="19">
    <source>
        <dbReference type="Proteomes" id="UP000184073"/>
    </source>
</evidence>
<feature type="transmembrane region" description="Helical" evidence="16">
    <location>
        <begin position="1495"/>
        <end position="1520"/>
    </location>
</feature>
<dbReference type="GO" id="GO:0017178">
    <property type="term" value="F:diphthine-ammonia ligase activity"/>
    <property type="evidence" value="ECO:0007669"/>
    <property type="project" value="UniProtKB-EC"/>
</dbReference>
<evidence type="ECO:0000256" key="13">
    <source>
        <dbReference type="ARBA" id="ARBA00031552"/>
    </source>
</evidence>
<dbReference type="SUPFAM" id="SSF55298">
    <property type="entry name" value="YjgF-like"/>
    <property type="match status" value="2"/>
</dbReference>
<dbReference type="EC" id="6.3.1.14" evidence="3"/>
<keyword evidence="19" id="KW-1185">Reference proteome</keyword>
<keyword evidence="8" id="KW-0418">Kinase</keyword>
<keyword evidence="9" id="KW-0256">Endoplasmic reticulum</keyword>
<dbReference type="GO" id="GO:0005789">
    <property type="term" value="C:endoplasmic reticulum membrane"/>
    <property type="evidence" value="ECO:0007669"/>
    <property type="project" value="UniProtKB-SubCell"/>
</dbReference>
<gene>
    <name evidence="18" type="ORF">ASPVEDRAFT_185300</name>
</gene>
<dbReference type="CDD" id="cd06156">
    <property type="entry name" value="eu_AANH_C_2"/>
    <property type="match status" value="1"/>
</dbReference>
<feature type="region of interest" description="Disordered" evidence="15">
    <location>
        <begin position="1260"/>
        <end position="1334"/>
    </location>
</feature>
<evidence type="ECO:0000313" key="18">
    <source>
        <dbReference type="EMBL" id="OJI98074.1"/>
    </source>
</evidence>
<dbReference type="GO" id="GO:0043048">
    <property type="term" value="P:dolichyl monophosphate biosynthetic process"/>
    <property type="evidence" value="ECO:0007669"/>
    <property type="project" value="TreeGrafter"/>
</dbReference>
<dbReference type="GO" id="GO:0004168">
    <property type="term" value="F:dolichol kinase activity"/>
    <property type="evidence" value="ECO:0007669"/>
    <property type="project" value="UniProtKB-EC"/>
</dbReference>
<accession>A0A1L9P9F2</accession>
<dbReference type="VEuPathDB" id="FungiDB:ASPVEDRAFT_185300"/>
<dbReference type="Proteomes" id="UP000184073">
    <property type="component" value="Unassembled WGS sequence"/>
</dbReference>
<comment type="catalytic activity">
    <reaction evidence="14">
        <text>diphthine-[translation elongation factor 2] + NH4(+) + ATP = diphthamide-[translation elongation factor 2] + AMP + diphosphate + H(+)</text>
        <dbReference type="Rhea" id="RHEA:19753"/>
        <dbReference type="Rhea" id="RHEA-COMP:10172"/>
        <dbReference type="Rhea" id="RHEA-COMP:10174"/>
        <dbReference type="ChEBI" id="CHEBI:15378"/>
        <dbReference type="ChEBI" id="CHEBI:16692"/>
        <dbReference type="ChEBI" id="CHEBI:28938"/>
        <dbReference type="ChEBI" id="CHEBI:30616"/>
        <dbReference type="ChEBI" id="CHEBI:33019"/>
        <dbReference type="ChEBI" id="CHEBI:82696"/>
        <dbReference type="ChEBI" id="CHEBI:456215"/>
        <dbReference type="EC" id="6.3.1.14"/>
    </reaction>
</comment>
<evidence type="ECO:0000256" key="8">
    <source>
        <dbReference type="ARBA" id="ARBA00022777"/>
    </source>
</evidence>
<dbReference type="PANTHER" id="PTHR13205">
    <property type="entry name" value="TRANSMEMBRANE PROTEIN 15-RELATED"/>
    <property type="match status" value="1"/>
</dbReference>
<feature type="transmembrane region" description="Helical" evidence="16">
    <location>
        <begin position="1549"/>
        <end position="1569"/>
    </location>
</feature>
<dbReference type="InterPro" id="IPR002761">
    <property type="entry name" value="Diphthami_syn_dom"/>
</dbReference>
<dbReference type="InterPro" id="IPR032974">
    <property type="entry name" value="Polypren_kinase"/>
</dbReference>
<evidence type="ECO:0000256" key="7">
    <source>
        <dbReference type="ARBA" id="ARBA00022692"/>
    </source>
</evidence>
<dbReference type="OrthoDB" id="377083at2759"/>
<dbReference type="RefSeq" id="XP_040663837.1">
    <property type="nucleotide sequence ID" value="XM_040808946.1"/>
</dbReference>
<evidence type="ECO:0000256" key="1">
    <source>
        <dbReference type="ARBA" id="ARBA00004477"/>
    </source>
</evidence>
<dbReference type="CDD" id="cd06155">
    <property type="entry name" value="eu_AANH_C_1"/>
    <property type="match status" value="1"/>
</dbReference>
<evidence type="ECO:0000256" key="6">
    <source>
        <dbReference type="ARBA" id="ARBA00022679"/>
    </source>
</evidence>
<evidence type="ECO:0000256" key="2">
    <source>
        <dbReference type="ARBA" id="ARBA00010794"/>
    </source>
</evidence>
<dbReference type="EC" id="2.7.1.108" evidence="4"/>
<dbReference type="Pfam" id="PF01042">
    <property type="entry name" value="Ribonuc_L-PSP"/>
    <property type="match status" value="1"/>
</dbReference>
<feature type="transmembrane region" description="Helical" evidence="16">
    <location>
        <begin position="1453"/>
        <end position="1475"/>
    </location>
</feature>
<evidence type="ECO:0000256" key="14">
    <source>
        <dbReference type="ARBA" id="ARBA00048108"/>
    </source>
</evidence>
<evidence type="ECO:0000256" key="12">
    <source>
        <dbReference type="ARBA" id="ARBA00029814"/>
    </source>
</evidence>
<dbReference type="Gene3D" id="3.30.1330.40">
    <property type="entry name" value="RutC-like"/>
    <property type="match status" value="2"/>
</dbReference>
<dbReference type="PANTHER" id="PTHR13205:SF15">
    <property type="entry name" value="DOLICHOL KINASE"/>
    <property type="match status" value="1"/>
</dbReference>
<sequence>MSPPTQTPKPSSSQQSQSLSVIALISGGKDSLYSILHCIRNGHKVVALANLHPPPLASSSSNDPTQTETQTEQDDIDSFMYQTIGWNVIPLYEAALGIPLYRAPIVGGAVDSGRVYGDSTSTSTPTSNPGSGTTGTKEEEDETESLIPLLNKVKAAHPEANAVCAGAILSTYQRTRIEDVAGRLGLTPLAWLWMYPFLPAPVEREVSGEGDEAGLLADMAAVGCSARIVKVASGALDEGFLWGDVADGSGALRRRIVKGVRKFAVDLDEDIRGAVLGEGGEYETLAVDGPEFLWKGRIEVGEEGREVRAGEGGVGYLRLERARVVDKDGGDGDGVGPGDVRRPTILDEEFVGALAGLWEGNGNESDDGVVSRATEKGSWIFTEPVQSFSGGIWTVSNITAPEAGPGAAEQMEAIVKKIRAVLDTQAQDEASPRTTADIVFTTVLLRSMADFPSMNGIYVSLFTKPNPPARATVACGDSLPEGVNVMVSMVVDLGPRAQRSGLHVQSRSYWAPANIGPYSQAMSVPLQGTERVIYIAGQIPLEPASMELVESSSAEPYWAETYSLRAILSLQHMWRIGTTMEVGWWLGAVAFFTGTDHIKVRAQLAWKLWQKLHDPKDRESDEEESALDVWDIKYGRRGHEQSRPIARPQIPNFDIVEAEDSKNRVPAFFAVQVHELPRNSDIEWQGLGYRCEGVRLTRTETEFGRTVEATTTENQRYSCIEIDSEADLQTQIQRVSEVYAAQAQSGAFHCVIYSSQPLPQDCSHGQVIPCKSVWGADGRRLAAGAAIRLITTSTSQKPSLFQFHLLLSSSTLVSPLISHWPLLPHTTQTCTPDHDVLRVINTARFFDIHGVMAPSTSQEDDGPSPNMVPPDADVAAPDDLRSQSRSPHPYRRNGSVHHRTRTSSDSGTEADDESTGLLKGLPAPPLRSRRGARPAWNGVGDHDLWLPGLQRWPSMARSTSRSSRRSSIGDNEAELTEMRNKMKNKKRVGVIRRAFEAALLLSVGGVVLGQQSARSLAWAWKKELMTYSLTVVGVYAIYPLNRHGRLRLSRFLSFDIPYSFDPAPLLYPILIPVYVSLSLSDHKPSLVLPNILLALASIPPAAIPMHDLVHGQNVMHWLLTLLPLLASEKLSWGSIRPSPLSLRGFNPEVLTLVFPLHQALIPTLDFLLSTSILPAELQLLTTALINLFLFATSPHAEILKALLWLGSLCIFISCRQVLHWEVALARIPTWKFRRSPSASNSPKNILNLLDHRICQKLSRAGSSEDALSDSDSPDSHVTSASRRTPYDHREKSSQESPTENGTVEDPTQRQASPSFEEALRSAKARTTPRGRRKRSLAPDLTSFLSMTVPQVQVRKWIYGFYVYLAVLAIILGPVRKYVSERALQGEEPFGWALGYLLGNISWFRFWVITSSLEDWISIPSRLDSSLSSAFCHLGRAEHLRHGTFGEANTRLMMIAYCLTVLVTGIAVVIRLGTFAEVDTRRKVFHGTMVLMFLPTIYIDPGFCALALALVLAIFLLLDLFRASQLPPISRPLTNFLEPYVDGRDYRGPVIVSHIFLLIGSAIPLWLALADVPRAGEHPWKFWDVQGRDVSMLSGVICVGLGDAAASLVGRRFGRHKWFWGGGKSVEGSVAFAIAVTAGSMFAQAWLALGQWPVSGQDGPKHFSWPLAVVKAALAAGGASATEAVLTGCNDNVVVPIVLWLLVRGLGF</sequence>
<evidence type="ECO:0000256" key="10">
    <source>
        <dbReference type="ARBA" id="ARBA00022989"/>
    </source>
</evidence>
<dbReference type="STRING" id="1036611.A0A1L9P9F2"/>
<organism evidence="18 19">
    <name type="scientific">Aspergillus versicolor CBS 583.65</name>
    <dbReference type="NCBI Taxonomy" id="1036611"/>
    <lineage>
        <taxon>Eukaryota</taxon>
        <taxon>Fungi</taxon>
        <taxon>Dikarya</taxon>
        <taxon>Ascomycota</taxon>
        <taxon>Pezizomycotina</taxon>
        <taxon>Eurotiomycetes</taxon>
        <taxon>Eurotiomycetidae</taxon>
        <taxon>Eurotiales</taxon>
        <taxon>Aspergillaceae</taxon>
        <taxon>Aspergillus</taxon>
        <taxon>Aspergillus subgen. Nidulantes</taxon>
    </lineage>
</organism>
<comment type="similarity">
    <text evidence="2">Belongs to the polyprenol kinase family.</text>
</comment>
<dbReference type="SUPFAM" id="SSF52402">
    <property type="entry name" value="Adenine nucleotide alpha hydrolases-like"/>
    <property type="match status" value="1"/>
</dbReference>
<comment type="subcellular location">
    <subcellularLocation>
        <location evidence="1">Endoplasmic reticulum membrane</location>
        <topology evidence="1">Multi-pass membrane protein</topology>
    </subcellularLocation>
</comment>
<evidence type="ECO:0000256" key="15">
    <source>
        <dbReference type="SAM" id="MobiDB-lite"/>
    </source>
</evidence>
<dbReference type="Pfam" id="PF01902">
    <property type="entry name" value="Diphthami_syn_2"/>
    <property type="match status" value="1"/>
</dbReference>
<dbReference type="InterPro" id="IPR014729">
    <property type="entry name" value="Rossmann-like_a/b/a_fold"/>
</dbReference>
<reference evidence="19" key="1">
    <citation type="journal article" date="2017" name="Genome Biol.">
        <title>Comparative genomics reveals high biological diversity and specific adaptations in the industrially and medically important fungal genus Aspergillus.</title>
        <authorList>
            <person name="de Vries R.P."/>
            <person name="Riley R."/>
            <person name="Wiebenga A."/>
            <person name="Aguilar-Osorio G."/>
            <person name="Amillis S."/>
            <person name="Uchima C.A."/>
            <person name="Anderluh G."/>
            <person name="Asadollahi M."/>
            <person name="Askin M."/>
            <person name="Barry K."/>
            <person name="Battaglia E."/>
            <person name="Bayram O."/>
            <person name="Benocci T."/>
            <person name="Braus-Stromeyer S.A."/>
            <person name="Caldana C."/>
            <person name="Canovas D."/>
            <person name="Cerqueira G.C."/>
            <person name="Chen F."/>
            <person name="Chen W."/>
            <person name="Choi C."/>
            <person name="Clum A."/>
            <person name="Dos Santos R.A."/>
            <person name="Damasio A.R."/>
            <person name="Diallinas G."/>
            <person name="Emri T."/>
            <person name="Fekete E."/>
            <person name="Flipphi M."/>
            <person name="Freyberg S."/>
            <person name="Gallo A."/>
            <person name="Gournas C."/>
            <person name="Habgood R."/>
            <person name="Hainaut M."/>
            <person name="Harispe M.L."/>
            <person name="Henrissat B."/>
            <person name="Hilden K.S."/>
            <person name="Hope R."/>
            <person name="Hossain A."/>
            <person name="Karabika E."/>
            <person name="Karaffa L."/>
            <person name="Karanyi Z."/>
            <person name="Krasevec N."/>
            <person name="Kuo A."/>
            <person name="Kusch H."/>
            <person name="LaButti K."/>
            <person name="Lagendijk E.L."/>
            <person name="Lapidus A."/>
            <person name="Levasseur A."/>
            <person name="Lindquist E."/>
            <person name="Lipzen A."/>
            <person name="Logrieco A.F."/>
            <person name="MacCabe A."/>
            <person name="Maekelae M.R."/>
            <person name="Malavazi I."/>
            <person name="Melin P."/>
            <person name="Meyer V."/>
            <person name="Mielnichuk N."/>
            <person name="Miskei M."/>
            <person name="Molnar A.P."/>
            <person name="Mule G."/>
            <person name="Ngan C.Y."/>
            <person name="Orejas M."/>
            <person name="Orosz E."/>
            <person name="Ouedraogo J.P."/>
            <person name="Overkamp K.M."/>
            <person name="Park H.-S."/>
            <person name="Perrone G."/>
            <person name="Piumi F."/>
            <person name="Punt P.J."/>
            <person name="Ram A.F."/>
            <person name="Ramon A."/>
            <person name="Rauscher S."/>
            <person name="Record E."/>
            <person name="Riano-Pachon D.M."/>
            <person name="Robert V."/>
            <person name="Roehrig J."/>
            <person name="Ruller R."/>
            <person name="Salamov A."/>
            <person name="Salih N.S."/>
            <person name="Samson R.A."/>
            <person name="Sandor E."/>
            <person name="Sanguinetti M."/>
            <person name="Schuetze T."/>
            <person name="Sepcic K."/>
            <person name="Shelest E."/>
            <person name="Sherlock G."/>
            <person name="Sophianopoulou V."/>
            <person name="Squina F.M."/>
            <person name="Sun H."/>
            <person name="Susca A."/>
            <person name="Todd R.B."/>
            <person name="Tsang A."/>
            <person name="Unkles S.E."/>
            <person name="van de Wiele N."/>
            <person name="van Rossen-Uffink D."/>
            <person name="Oliveira J.V."/>
            <person name="Vesth T.C."/>
            <person name="Visser J."/>
            <person name="Yu J.-H."/>
            <person name="Zhou M."/>
            <person name="Andersen M.R."/>
            <person name="Archer D.B."/>
            <person name="Baker S.E."/>
            <person name="Benoit I."/>
            <person name="Brakhage A.A."/>
            <person name="Braus G.H."/>
            <person name="Fischer R."/>
            <person name="Frisvad J.C."/>
            <person name="Goldman G.H."/>
            <person name="Houbraken J."/>
            <person name="Oakley B."/>
            <person name="Pocsi I."/>
            <person name="Scazzocchio C."/>
            <person name="Seiboth B."/>
            <person name="vanKuyk P.A."/>
            <person name="Wortman J."/>
            <person name="Dyer P.S."/>
            <person name="Grigoriev I.V."/>
        </authorList>
    </citation>
    <scope>NUCLEOTIDE SEQUENCE [LARGE SCALE GENOMIC DNA]</scope>
    <source>
        <strain evidence="19">CBS 583.65</strain>
    </source>
</reference>
<dbReference type="Gene3D" id="3.40.50.620">
    <property type="entry name" value="HUPs"/>
    <property type="match status" value="1"/>
</dbReference>
<feature type="transmembrane region" description="Helical" evidence="16">
    <location>
        <begin position="1589"/>
        <end position="1608"/>
    </location>
</feature>
<feature type="region of interest" description="Disordered" evidence="15">
    <location>
        <begin position="116"/>
        <end position="144"/>
    </location>
</feature>
<evidence type="ECO:0000256" key="3">
    <source>
        <dbReference type="ARBA" id="ARBA00012089"/>
    </source>
</evidence>
<dbReference type="CDD" id="cd01994">
    <property type="entry name" value="AANH_PF0828-like"/>
    <property type="match status" value="1"/>
</dbReference>
<feature type="compositionally biased region" description="Basic residues" evidence="15">
    <location>
        <begin position="888"/>
        <end position="901"/>
    </location>
</feature>
<dbReference type="GeneID" id="63724457"/>
<dbReference type="FunFam" id="3.90.1490.10:FF:000004">
    <property type="entry name" value="ATP binding L-PSP endoribonuclease family protein"/>
    <property type="match status" value="1"/>
</dbReference>
<dbReference type="InterPro" id="IPR035959">
    <property type="entry name" value="RutC-like_sf"/>
</dbReference>
<feature type="compositionally biased region" description="Basic and acidic residues" evidence="15">
    <location>
        <begin position="1284"/>
        <end position="1293"/>
    </location>
</feature>
<feature type="transmembrane region" description="Helical" evidence="16">
    <location>
        <begin position="1356"/>
        <end position="1374"/>
    </location>
</feature>
<keyword evidence="11 16" id="KW-0472">Membrane</keyword>
<evidence type="ECO:0000256" key="11">
    <source>
        <dbReference type="ARBA" id="ARBA00023136"/>
    </source>
</evidence>
<feature type="domain" description="Diphthamide synthase" evidence="17">
    <location>
        <begin position="136"/>
        <end position="322"/>
    </location>
</feature>
<dbReference type="FunFam" id="3.30.1330.40:FF:000028">
    <property type="entry name" value="ATP binding L-PSP endoribonuclease family protein"/>
    <property type="match status" value="1"/>
</dbReference>
<feature type="compositionally biased region" description="Basic residues" evidence="15">
    <location>
        <begin position="1322"/>
        <end position="1334"/>
    </location>
</feature>